<dbReference type="InterPro" id="IPR003439">
    <property type="entry name" value="ABC_transporter-like_ATP-bd"/>
</dbReference>
<dbReference type="CDD" id="cd03230">
    <property type="entry name" value="ABC_DR_subfamily_A"/>
    <property type="match status" value="1"/>
</dbReference>
<dbReference type="Gene3D" id="3.40.50.300">
    <property type="entry name" value="P-loop containing nucleotide triphosphate hydrolases"/>
    <property type="match status" value="1"/>
</dbReference>
<dbReference type="PANTHER" id="PTHR43335">
    <property type="entry name" value="ABC TRANSPORTER, ATP-BINDING PROTEIN"/>
    <property type="match status" value="1"/>
</dbReference>
<keyword evidence="4 6" id="KW-0067">ATP-binding</keyword>
<gene>
    <name evidence="6" type="ORF">SAMN02745941_00647</name>
</gene>
<evidence type="ECO:0000256" key="4">
    <source>
        <dbReference type="ARBA" id="ARBA00022840"/>
    </source>
</evidence>
<dbReference type="InterPro" id="IPR003593">
    <property type="entry name" value="AAA+_ATPase"/>
</dbReference>
<reference evidence="6 7" key="1">
    <citation type="submission" date="2016-11" db="EMBL/GenBank/DDBJ databases">
        <authorList>
            <person name="Jaros S."/>
            <person name="Januszkiewicz K."/>
            <person name="Wedrychowicz H."/>
        </authorList>
    </citation>
    <scope>NUCLEOTIDE SEQUENCE [LARGE SCALE GENOMIC DNA]</scope>
    <source>
        <strain evidence="6 7">DSM 6191</strain>
    </source>
</reference>
<evidence type="ECO:0000259" key="5">
    <source>
        <dbReference type="PROSITE" id="PS50893"/>
    </source>
</evidence>
<accession>A0A1M5UUG3</accession>
<sequence length="314" mass="35265">MNVIEIKHLTKDYGSEKGVFNLDLSVKKGEVFGFLGPNGAGKTTTIRHLMGFIHPDKGSCSINGLSCSKDSHIIQKNLGYLPGEIAFMDDMTGINFIKFISEMKGVKDFSRAQELINMFSLDPSGKIKKMSKGMKQKIGIVCAFMNDPDIIILDEPTSGLDPLMQNKFLELILSEKEKGKTIFMSSHIFDEIERTCDRTAIIKNGKLVAIEDMKTLSSSKHKSYIITFLNEEMAKNFINDGFNVKEIVKNQVTVSIKGKVMPLIHALGKYEVKSLDIKTQSLEELFMHYYGDIQSSHFYGDIQSSHYYGGEKND</sequence>
<dbReference type="AlphaFoldDB" id="A0A1M5UUG3"/>
<dbReference type="PANTHER" id="PTHR43335:SF4">
    <property type="entry name" value="ABC TRANSPORTER, ATP-BINDING PROTEIN"/>
    <property type="match status" value="1"/>
</dbReference>
<dbReference type="GO" id="GO:0005524">
    <property type="term" value="F:ATP binding"/>
    <property type="evidence" value="ECO:0007669"/>
    <property type="project" value="UniProtKB-KW"/>
</dbReference>
<evidence type="ECO:0000313" key="7">
    <source>
        <dbReference type="Proteomes" id="UP000184241"/>
    </source>
</evidence>
<name>A0A1M5UUG3_9CLOT</name>
<organism evidence="6 7">
    <name type="scientific">Clostridium intestinale DSM 6191</name>
    <dbReference type="NCBI Taxonomy" id="1121320"/>
    <lineage>
        <taxon>Bacteria</taxon>
        <taxon>Bacillati</taxon>
        <taxon>Bacillota</taxon>
        <taxon>Clostridia</taxon>
        <taxon>Eubacteriales</taxon>
        <taxon>Clostridiaceae</taxon>
        <taxon>Clostridium</taxon>
    </lineage>
</organism>
<comment type="similarity">
    <text evidence="1">Belongs to the ABC transporter superfamily.</text>
</comment>
<protein>
    <submittedName>
        <fullName evidence="6">ABC-2 type transport system ATP-binding protein</fullName>
    </submittedName>
</protein>
<evidence type="ECO:0000256" key="3">
    <source>
        <dbReference type="ARBA" id="ARBA00022741"/>
    </source>
</evidence>
<dbReference type="InterPro" id="IPR027417">
    <property type="entry name" value="P-loop_NTPase"/>
</dbReference>
<dbReference type="SMART" id="SM00382">
    <property type="entry name" value="AAA"/>
    <property type="match status" value="1"/>
</dbReference>
<dbReference type="Proteomes" id="UP000184241">
    <property type="component" value="Unassembled WGS sequence"/>
</dbReference>
<keyword evidence="2" id="KW-0813">Transport</keyword>
<evidence type="ECO:0000313" key="6">
    <source>
        <dbReference type="EMBL" id="SHH66589.1"/>
    </source>
</evidence>
<evidence type="ECO:0000256" key="1">
    <source>
        <dbReference type="ARBA" id="ARBA00005417"/>
    </source>
</evidence>
<feature type="domain" description="ABC transporter" evidence="5">
    <location>
        <begin position="4"/>
        <end position="229"/>
    </location>
</feature>
<dbReference type="Pfam" id="PF00005">
    <property type="entry name" value="ABC_tran"/>
    <property type="match status" value="1"/>
</dbReference>
<dbReference type="RefSeq" id="WP_073016638.1">
    <property type="nucleotide sequence ID" value="NZ_FQXU01000003.1"/>
</dbReference>
<dbReference type="EMBL" id="FQXU01000003">
    <property type="protein sequence ID" value="SHH66589.1"/>
    <property type="molecule type" value="Genomic_DNA"/>
</dbReference>
<proteinExistence type="inferred from homology"/>
<dbReference type="SUPFAM" id="SSF52540">
    <property type="entry name" value="P-loop containing nucleoside triphosphate hydrolases"/>
    <property type="match status" value="1"/>
</dbReference>
<evidence type="ECO:0000256" key="2">
    <source>
        <dbReference type="ARBA" id="ARBA00022448"/>
    </source>
</evidence>
<keyword evidence="3" id="KW-0547">Nucleotide-binding</keyword>
<dbReference type="PROSITE" id="PS50893">
    <property type="entry name" value="ABC_TRANSPORTER_2"/>
    <property type="match status" value="1"/>
</dbReference>
<dbReference type="PROSITE" id="PS00211">
    <property type="entry name" value="ABC_TRANSPORTER_1"/>
    <property type="match status" value="1"/>
</dbReference>
<dbReference type="GO" id="GO:0016887">
    <property type="term" value="F:ATP hydrolysis activity"/>
    <property type="evidence" value="ECO:0007669"/>
    <property type="project" value="InterPro"/>
</dbReference>
<dbReference type="InterPro" id="IPR017871">
    <property type="entry name" value="ABC_transporter-like_CS"/>
</dbReference>